<organism evidence="4 5">
    <name type="scientific">Colletotrichum salicis</name>
    <dbReference type="NCBI Taxonomy" id="1209931"/>
    <lineage>
        <taxon>Eukaryota</taxon>
        <taxon>Fungi</taxon>
        <taxon>Dikarya</taxon>
        <taxon>Ascomycota</taxon>
        <taxon>Pezizomycotina</taxon>
        <taxon>Sordariomycetes</taxon>
        <taxon>Hypocreomycetidae</taxon>
        <taxon>Glomerellales</taxon>
        <taxon>Glomerellaceae</taxon>
        <taxon>Colletotrichum</taxon>
        <taxon>Colletotrichum acutatum species complex</taxon>
    </lineage>
</organism>
<comment type="caution">
    <text evidence="4">The sequence shown here is derived from an EMBL/GenBank/DDBJ whole genome shotgun (WGS) entry which is preliminary data.</text>
</comment>
<evidence type="ECO:0008006" key="6">
    <source>
        <dbReference type="Google" id="ProtNLM"/>
    </source>
</evidence>
<dbReference type="OrthoDB" id="3598281at2759"/>
<feature type="domain" description="Dynamin N-terminal" evidence="2">
    <location>
        <begin position="77"/>
        <end position="314"/>
    </location>
</feature>
<dbReference type="Gene3D" id="3.40.50.300">
    <property type="entry name" value="P-loop containing nucleotide triphosphate hydrolases"/>
    <property type="match status" value="1"/>
</dbReference>
<evidence type="ECO:0000313" key="5">
    <source>
        <dbReference type="Proteomes" id="UP000070121"/>
    </source>
</evidence>
<sequence>MANVSKLMGVPHGSILTNIGDRVRAKEKAREFGLDVLQDIPKLLQPISNPSHKQDVKDWETNLQNLRRTSQSREILVGVQGETGLGKSSLLNELLRSDIVPTSQVEACTAAVCIYRYNHEVGGNKRYRAKITFKSWATVEAELDGIKEELADPDNQHEAQDDDDADQDGGCTYYNKRNIDIVRAWSGLKEEDVRNLSSIQIMEKGNFNKIRGRGARITSDEKTCEKTISAPNANQFKNILRPFAESVELNSHRTQYWPLVEQVEVYLKAPILRHGIKLVDLPGTQDALSFRAEIAETFQDRLAKQIIVSPASRAGDNKAAVDLIFTENDLMKFHLDNKFKADSLCVVITKIDDIQTANAANEFPTEEIIELQHRLRGPPQEESEDEECGSEAEDYTRVSVKKKGGTKKRTSIPGTSRDAKRQKVDSHEDDESVTTRLVEAQLEEEQATKEGESHLRYLCIQERNFKMVQNVVESLLKAAKNHSTSKAIASSIPAVFPISSHAYHEMRTGKHTKGFPTVESTGIPALGNWLTDTSLPIREAWVDSDLHHIQVLFDAVHGWTQDDFNTLPILTTDEKKKVRQAVRDVGDDLKQITNKLRGKIQRHLITMKPLRQKNLMKSAYIKLGENGEDQVERSFNNLKHAVKAWERKNPRGHASSAGKHEKLHWGTYKASIRRHGGLYRTVPKKGAARRTFNWMADVHTSFWRGHHEKWQTAFSRKFPTLKDKVRGTVHLAFEKWIGLLLGDEELPVSFRDMVRKNSYKMENVFLFFTDKILASMDALRLKALRMSKVDVLSKLAQEMKPGFEAALSKRGKGIMKRQSAEISEHVQSVGFAMFEKARDDLEVKLRDEVHQVILATKRYWQEPKDGCGTMMHKEFKRISTRLCANRSKKNDDANEINEETEKKLVELIGVWRKEWEKVQARLPQAAPLIAFDDHDDDDDTSNEFAKEDELAEATARGEIVFKKEPSEGNEFPPIEAALQFTIGRDSSQLTTVPDLLRVWSYPIVLMVEILEHPKDSGIFQVNQGKLHVNALLPPTAVPAFYNLSKATPNPHKHIPKQTAKDTEKTWRLSTTIPQLSKLHRSQVSGPTTDPISAHLPAPHLKILTKTLILHNGPHA</sequence>
<accession>A0A135TKA9</accession>
<dbReference type="SUPFAM" id="SSF52540">
    <property type="entry name" value="P-loop containing nucleoside triphosphate hydrolases"/>
    <property type="match status" value="1"/>
</dbReference>
<dbReference type="PANTHER" id="PTHR36681">
    <property type="entry name" value="NUCLEAR GTPASE, GERMINAL CENTER-ASSOCIATED, TANDEM DUPLICATE 3"/>
    <property type="match status" value="1"/>
</dbReference>
<evidence type="ECO:0000259" key="2">
    <source>
        <dbReference type="Pfam" id="PF00350"/>
    </source>
</evidence>
<keyword evidence="5" id="KW-1185">Reference proteome</keyword>
<evidence type="ECO:0000256" key="1">
    <source>
        <dbReference type="SAM" id="MobiDB-lite"/>
    </source>
</evidence>
<evidence type="ECO:0000259" key="3">
    <source>
        <dbReference type="Pfam" id="PF24564"/>
    </source>
</evidence>
<dbReference type="STRING" id="1209931.A0A135TKA9"/>
<dbReference type="InterPro" id="IPR056024">
    <property type="entry name" value="DUF7605"/>
</dbReference>
<dbReference type="AlphaFoldDB" id="A0A135TKA9"/>
<protein>
    <recommendedName>
        <fullName evidence="6">Tat pathway signal sequence</fullName>
    </recommendedName>
</protein>
<dbReference type="Pfam" id="PF24564">
    <property type="entry name" value="DUF7605"/>
    <property type="match status" value="1"/>
</dbReference>
<reference evidence="4 5" key="1">
    <citation type="submission" date="2014-02" db="EMBL/GenBank/DDBJ databases">
        <title>The genome sequence of Colletotrichum salicis CBS 607.94.</title>
        <authorList>
            <person name="Baroncelli R."/>
            <person name="Thon M.R."/>
        </authorList>
    </citation>
    <scope>NUCLEOTIDE SEQUENCE [LARGE SCALE GENOMIC DNA]</scope>
    <source>
        <strain evidence="4 5">CBS 607.94</strain>
    </source>
</reference>
<dbReference type="Pfam" id="PF00350">
    <property type="entry name" value="Dynamin_N"/>
    <property type="match status" value="1"/>
</dbReference>
<gene>
    <name evidence="4" type="ORF">CSAL01_08840</name>
</gene>
<dbReference type="EMBL" id="JFFI01001946">
    <property type="protein sequence ID" value="KXH48601.1"/>
    <property type="molecule type" value="Genomic_DNA"/>
</dbReference>
<dbReference type="InterPro" id="IPR045063">
    <property type="entry name" value="Dynamin_N"/>
</dbReference>
<feature type="compositionally biased region" description="Basic and acidic residues" evidence="1">
    <location>
        <begin position="417"/>
        <end position="426"/>
    </location>
</feature>
<dbReference type="InterPro" id="IPR027417">
    <property type="entry name" value="P-loop_NTPase"/>
</dbReference>
<feature type="compositionally biased region" description="Basic residues" evidence="1">
    <location>
        <begin position="399"/>
        <end position="410"/>
    </location>
</feature>
<proteinExistence type="predicted"/>
<feature type="region of interest" description="Disordered" evidence="1">
    <location>
        <begin position="374"/>
        <end position="434"/>
    </location>
</feature>
<dbReference type="Proteomes" id="UP000070121">
    <property type="component" value="Unassembled WGS sequence"/>
</dbReference>
<evidence type="ECO:0000313" key="4">
    <source>
        <dbReference type="EMBL" id="KXH48601.1"/>
    </source>
</evidence>
<feature type="domain" description="DUF7605" evidence="3">
    <location>
        <begin position="657"/>
        <end position="828"/>
    </location>
</feature>
<dbReference type="PANTHER" id="PTHR36681:SF3">
    <property type="entry name" value="NUCLEAR GTPASE, GERMINAL CENTER-ASSOCIATED, TANDEM DUPLICATE 3"/>
    <property type="match status" value="1"/>
</dbReference>
<feature type="compositionally biased region" description="Acidic residues" evidence="1">
    <location>
        <begin position="381"/>
        <end position="393"/>
    </location>
</feature>
<name>A0A135TKA9_9PEZI</name>